<dbReference type="InterPro" id="IPR051319">
    <property type="entry name" value="Oligoribo/pAp-PDE_c-di-AMP_PDE"/>
</dbReference>
<evidence type="ECO:0000259" key="2">
    <source>
        <dbReference type="Pfam" id="PF02272"/>
    </source>
</evidence>
<dbReference type="InterPro" id="IPR038763">
    <property type="entry name" value="DHH_sf"/>
</dbReference>
<dbReference type="Gene3D" id="3.10.310.30">
    <property type="match status" value="1"/>
</dbReference>
<name>A0A1G4P515_BORJA</name>
<dbReference type="PANTHER" id="PTHR47618:SF1">
    <property type="entry name" value="BIFUNCTIONAL OLIGORIBONUCLEASE AND PAP PHOSPHATASE NRNA"/>
    <property type="match status" value="1"/>
</dbReference>
<feature type="domain" description="DDH" evidence="1">
    <location>
        <begin position="24"/>
        <end position="163"/>
    </location>
</feature>
<dbReference type="PANTHER" id="PTHR47618">
    <property type="entry name" value="BIFUNCTIONAL OLIGORIBONUCLEASE AND PAP PHOSPHATASE NRNA"/>
    <property type="match status" value="1"/>
</dbReference>
<evidence type="ECO:0000259" key="1">
    <source>
        <dbReference type="Pfam" id="PF01368"/>
    </source>
</evidence>
<dbReference type="SUPFAM" id="SSF64182">
    <property type="entry name" value="DHH phosphoesterases"/>
    <property type="match status" value="1"/>
</dbReference>
<dbReference type="AlphaFoldDB" id="A0A1G4P515"/>
<dbReference type="EMBL" id="FMTE01000002">
    <property type="protein sequence ID" value="SCW27376.1"/>
    <property type="molecule type" value="Genomic_DNA"/>
</dbReference>
<reference evidence="4" key="1">
    <citation type="submission" date="2016-10" db="EMBL/GenBank/DDBJ databases">
        <authorList>
            <person name="Varghese N."/>
            <person name="Submissions S."/>
        </authorList>
    </citation>
    <scope>NUCLEOTIDE SEQUENCE [LARGE SCALE GENOMIC DNA]</scope>
    <source>
        <strain evidence="4">ATCC 51557</strain>
    </source>
</reference>
<organism evidence="3 4">
    <name type="scientific">Borreliella japonica</name>
    <name type="common">Borrelia japonica</name>
    <dbReference type="NCBI Taxonomy" id="34095"/>
    <lineage>
        <taxon>Bacteria</taxon>
        <taxon>Pseudomonadati</taxon>
        <taxon>Spirochaetota</taxon>
        <taxon>Spirochaetia</taxon>
        <taxon>Spirochaetales</taxon>
        <taxon>Borreliaceae</taxon>
        <taxon>Borreliella</taxon>
    </lineage>
</organism>
<keyword evidence="4" id="KW-1185">Reference proteome</keyword>
<dbReference type="Pfam" id="PF01368">
    <property type="entry name" value="DHH"/>
    <property type="match status" value="1"/>
</dbReference>
<sequence>MFYGGFANFTMRDVINFIKNHNNFIIIGHKDPDFDCIGSSLALSSFLSRIGKNSVLLNEGPFVRKEIIPFRNKFLSEWPNIELSDYSVIILDCSILDRIGDEFAFYVKDMPILVIDHHMSGEKLKCVGYIDPFAPSTTFLIEKLIREFGYDLTKEEAWYILVGFCTDTGFFKFISRSDPEPFEMVARLVSKGISLKEVHSYIETTKSLKSIEILKLMLNSLESYWNGKVLFTSLFSSSFGKDSGVTGVNELFYMILSNVENNEILGILKEMEDGSITVGLRSKDSFNVGKLAEDFGGGGHKNASGFRIKQGSLEIVKNRMLAYIKDNIYL</sequence>
<evidence type="ECO:0000313" key="4">
    <source>
        <dbReference type="Proteomes" id="UP000199262"/>
    </source>
</evidence>
<dbReference type="GO" id="GO:0003676">
    <property type="term" value="F:nucleic acid binding"/>
    <property type="evidence" value="ECO:0007669"/>
    <property type="project" value="InterPro"/>
</dbReference>
<dbReference type="Proteomes" id="UP000199262">
    <property type="component" value="Unassembled WGS sequence"/>
</dbReference>
<protein>
    <submittedName>
        <fullName evidence="3">Phosphoesterase RecJ domain-containing protein</fullName>
    </submittedName>
</protein>
<feature type="domain" description="DHHA1" evidence="2">
    <location>
        <begin position="255"/>
        <end position="325"/>
    </location>
</feature>
<gene>
    <name evidence="3" type="ORF">SAMN02983004_00231</name>
</gene>
<dbReference type="InterPro" id="IPR001667">
    <property type="entry name" value="DDH_dom"/>
</dbReference>
<dbReference type="Gene3D" id="3.90.1640.10">
    <property type="entry name" value="inorganic pyrophosphatase (n-terminal core)"/>
    <property type="match status" value="1"/>
</dbReference>
<proteinExistence type="predicted"/>
<accession>A0A1G4P515</accession>
<dbReference type="InterPro" id="IPR003156">
    <property type="entry name" value="DHHA1_dom"/>
</dbReference>
<evidence type="ECO:0000313" key="3">
    <source>
        <dbReference type="EMBL" id="SCW27376.1"/>
    </source>
</evidence>
<dbReference type="Pfam" id="PF02272">
    <property type="entry name" value="DHHA1"/>
    <property type="match status" value="1"/>
</dbReference>